<reference evidence="2 4" key="2">
    <citation type="submission" date="2018-03" db="EMBL/GenBank/DDBJ databases">
        <title>Blue discolouration in mozzarella cheese caused by Pseudomonas fluorescens.</title>
        <authorList>
            <person name="Chiesa F."/>
            <person name="Dalmasso A."/>
            <person name="Lomonaco S."/>
        </authorList>
    </citation>
    <scope>NUCLEOTIDE SEQUENCE [LARGE SCALE GENOMIC DNA]</scope>
    <source>
        <strain evidence="2 4">11293</strain>
    </source>
</reference>
<protein>
    <submittedName>
        <fullName evidence="1">Uncharacterized protein</fullName>
    </submittedName>
</protein>
<organism evidence="1 3">
    <name type="scientific">Pseudomonas fluorescens</name>
    <dbReference type="NCBI Taxonomy" id="294"/>
    <lineage>
        <taxon>Bacteria</taxon>
        <taxon>Pseudomonadati</taxon>
        <taxon>Pseudomonadota</taxon>
        <taxon>Gammaproteobacteria</taxon>
        <taxon>Pseudomonadales</taxon>
        <taxon>Pseudomonadaceae</taxon>
        <taxon>Pseudomonas</taxon>
    </lineage>
</organism>
<dbReference type="EMBL" id="LCYA01000093">
    <property type="protein sequence ID" value="KWV86462.1"/>
    <property type="molecule type" value="Genomic_DNA"/>
</dbReference>
<accession>A0A109LEN7</accession>
<dbReference type="Proteomes" id="UP000239731">
    <property type="component" value="Unassembled WGS sequence"/>
</dbReference>
<gene>
    <name evidence="2" type="ORF">C7A10_11825</name>
    <name evidence="1" type="ORF">PFLmoz3_03895</name>
</gene>
<evidence type="ECO:0000313" key="4">
    <source>
        <dbReference type="Proteomes" id="UP000239731"/>
    </source>
</evidence>
<dbReference type="PATRIC" id="fig|294.194.peg.4320"/>
<dbReference type="AlphaFoldDB" id="A0A109LEN7"/>
<dbReference type="EMBL" id="PVUH01000006">
    <property type="protein sequence ID" value="PRW93167.1"/>
    <property type="molecule type" value="Genomic_DNA"/>
</dbReference>
<evidence type="ECO:0000313" key="1">
    <source>
        <dbReference type="EMBL" id="KWV86462.1"/>
    </source>
</evidence>
<dbReference type="Proteomes" id="UP000061348">
    <property type="component" value="Unassembled WGS sequence"/>
</dbReference>
<comment type="caution">
    <text evidence="1">The sequence shown here is derived from an EMBL/GenBank/DDBJ whole genome shotgun (WGS) entry which is preliminary data.</text>
</comment>
<evidence type="ECO:0000313" key="3">
    <source>
        <dbReference type="Proteomes" id="UP000061348"/>
    </source>
</evidence>
<name>A0A109LEN7_PSEFL</name>
<evidence type="ECO:0000313" key="2">
    <source>
        <dbReference type="EMBL" id="PRW93167.1"/>
    </source>
</evidence>
<reference evidence="1 3" key="1">
    <citation type="submission" date="2015-05" db="EMBL/GenBank/DDBJ databases">
        <title>A genomic and transcriptomic approach to investigate the blue pigment phenotype in Pseudomonas fluorescens.</title>
        <authorList>
            <person name="Andreani N.A."/>
            <person name="Cardazzo B."/>
        </authorList>
    </citation>
    <scope>NUCLEOTIDE SEQUENCE [LARGE SCALE GENOMIC DNA]</scope>
    <source>
        <strain evidence="1 3">Ps_22</strain>
    </source>
</reference>
<dbReference type="RefSeq" id="WP_060764655.1">
    <property type="nucleotide sequence ID" value="NZ_LCYA01000093.1"/>
</dbReference>
<proteinExistence type="predicted"/>
<sequence>MTGSKKTANTSVSDTGAGQMSELKAAVVVDAFPDDPNGLIPTEFLYHPIKIQLRQIWQFPAEAGETDNVHFSIKPHTPEPAYPLPAIPLEGPVTEDHFPVELSIGGNWLKISGSYDLSYYVDGPGGIEHSRYVTTFTLDWIPPGGTAPLMPPMFIDPEVANNGITEAYISEHEFVELRIPTYLDLQAFDDGLIFLLETEESNPFLAAYTHTFVSTTEALIVPVPSELFRQLPNGPRFLRYGLRDRAGNQQPNYSGATLVYINLQALPSGLQPPEVLAYEYDGLIDRADARSGVNLRFGAYLDWNPTDEVAVSWNGILLAREPVDGFPKVVPVSWSVLIQNGYLQTQFPVRYFIYRAGVATAVPSPIRRVDADFRVFGVDHDQAPAEYNRHLAKVEIRGAVSDTANHLDFSDSDQCVTATVALPEGPAVGKWLDLYWGDRENPVASYTVKSDDKPGKLVTFTGVPWEIVSETPNNPAFPVSYRTSNGVNEQLAPNQFVNINIVPPVRFPRPEFAHASTTGWLNCQTDPPLWEGVHVLVNKHAAIAVGDELRLKWQGTWGFAGDRPISETSEVFKEHWSDVDESQGYHVFVVPYIPYVQPMKNEAGAYAEFTVWRNGTRIGSSSIRYVKIDRRYSTSDPIFCGPNGNGPD</sequence>